<dbReference type="EMBL" id="GGEC01073937">
    <property type="protein sequence ID" value="MBX54421.1"/>
    <property type="molecule type" value="Transcribed_RNA"/>
</dbReference>
<evidence type="ECO:0000256" key="1">
    <source>
        <dbReference type="SAM" id="Phobius"/>
    </source>
</evidence>
<protein>
    <submittedName>
        <fullName evidence="2">Uncharacterized protein</fullName>
    </submittedName>
</protein>
<feature type="transmembrane region" description="Helical" evidence="1">
    <location>
        <begin position="20"/>
        <end position="43"/>
    </location>
</feature>
<proteinExistence type="predicted"/>
<organism evidence="2">
    <name type="scientific">Rhizophora mucronata</name>
    <name type="common">Asiatic mangrove</name>
    <dbReference type="NCBI Taxonomy" id="61149"/>
    <lineage>
        <taxon>Eukaryota</taxon>
        <taxon>Viridiplantae</taxon>
        <taxon>Streptophyta</taxon>
        <taxon>Embryophyta</taxon>
        <taxon>Tracheophyta</taxon>
        <taxon>Spermatophyta</taxon>
        <taxon>Magnoliopsida</taxon>
        <taxon>eudicotyledons</taxon>
        <taxon>Gunneridae</taxon>
        <taxon>Pentapetalae</taxon>
        <taxon>rosids</taxon>
        <taxon>fabids</taxon>
        <taxon>Malpighiales</taxon>
        <taxon>Rhizophoraceae</taxon>
        <taxon>Rhizophora</taxon>
    </lineage>
</organism>
<reference evidence="2" key="1">
    <citation type="submission" date="2018-02" db="EMBL/GenBank/DDBJ databases">
        <title>Rhizophora mucronata_Transcriptome.</title>
        <authorList>
            <person name="Meera S.P."/>
            <person name="Sreeshan A."/>
            <person name="Augustine A."/>
        </authorList>
    </citation>
    <scope>NUCLEOTIDE SEQUENCE</scope>
    <source>
        <tissue evidence="2">Leaf</tissue>
    </source>
</reference>
<sequence length="85" mass="10005">MGMRSVPPFSKKVFPANTRLLFFFLVFFFYLFFCFFLQAEMYLDQISKVQKSRLWAFPISQPTSKFFCFLLLGLVLVKVLVLNVG</sequence>
<keyword evidence="1" id="KW-0812">Transmembrane</keyword>
<feature type="transmembrane region" description="Helical" evidence="1">
    <location>
        <begin position="64"/>
        <end position="84"/>
    </location>
</feature>
<keyword evidence="1" id="KW-1133">Transmembrane helix</keyword>
<dbReference type="AlphaFoldDB" id="A0A2P2PIG0"/>
<accession>A0A2P2PIG0</accession>
<keyword evidence="1" id="KW-0472">Membrane</keyword>
<evidence type="ECO:0000313" key="2">
    <source>
        <dbReference type="EMBL" id="MBX54421.1"/>
    </source>
</evidence>
<name>A0A2P2PIG0_RHIMU</name>